<protein>
    <submittedName>
        <fullName evidence="3">Pimeloyl-ACP methyl ester carboxylesterase</fullName>
    </submittedName>
</protein>
<dbReference type="PANTHER" id="PTHR43329">
    <property type="entry name" value="EPOXIDE HYDROLASE"/>
    <property type="match status" value="1"/>
</dbReference>
<dbReference type="SUPFAM" id="SSF53474">
    <property type="entry name" value="alpha/beta-Hydrolases"/>
    <property type="match status" value="1"/>
</dbReference>
<name>A0AAE3GBD5_9PSEU</name>
<dbReference type="PRINTS" id="PR00111">
    <property type="entry name" value="ABHYDROLASE"/>
</dbReference>
<gene>
    <name evidence="3" type="ORF">LX83_000804</name>
</gene>
<dbReference type="AlphaFoldDB" id="A0AAE3GBD5"/>
<comment type="caution">
    <text evidence="3">The sequence shown here is derived from an EMBL/GenBank/DDBJ whole genome shotgun (WGS) entry which is preliminary data.</text>
</comment>
<reference evidence="3" key="1">
    <citation type="submission" date="2022-06" db="EMBL/GenBank/DDBJ databases">
        <title>Genomic Encyclopedia of Archaeal and Bacterial Type Strains, Phase II (KMG-II): from individual species to whole genera.</title>
        <authorList>
            <person name="Goeker M."/>
        </authorList>
    </citation>
    <scope>NUCLEOTIDE SEQUENCE</scope>
    <source>
        <strain evidence="3">DSM 43935</strain>
    </source>
</reference>
<evidence type="ECO:0000313" key="4">
    <source>
        <dbReference type="Proteomes" id="UP001206128"/>
    </source>
</evidence>
<organism evidence="3 4">
    <name type="scientific">Goodfellowiella coeruleoviolacea</name>
    <dbReference type="NCBI Taxonomy" id="334858"/>
    <lineage>
        <taxon>Bacteria</taxon>
        <taxon>Bacillati</taxon>
        <taxon>Actinomycetota</taxon>
        <taxon>Actinomycetes</taxon>
        <taxon>Pseudonocardiales</taxon>
        <taxon>Pseudonocardiaceae</taxon>
        <taxon>Goodfellowiella</taxon>
    </lineage>
</organism>
<proteinExistence type="predicted"/>
<dbReference type="InterPro" id="IPR000639">
    <property type="entry name" value="Epox_hydrolase-like"/>
</dbReference>
<dbReference type="RefSeq" id="WP_253767172.1">
    <property type="nucleotide sequence ID" value="NZ_JAMTCK010000002.1"/>
</dbReference>
<keyword evidence="4" id="KW-1185">Reference proteome</keyword>
<sequence>MTNAISTTNTDTGLGPWEHQHTEVDGVRLHHVRAGTGGDPVVLLHGWPQTWYSWRRVIPRLAPHHQVLAVDLPGLGDSGFLPEGHNVRAAAALLDRWCAALGIDRVTVVGHDLGAPTAYAWAARNPERVRRLAVLDVPLQGFGLTEFAARAGLWHFGFFAVPGLAESLAAGRERVLLEHFYGHTRQPNAITPSDVDEYLRAYQQPRRLAAGFEYYRALPTDAVTFAEWARTPLAAPVLTLGGQHSGNLVPFHSFRQVATDVRNAVIPDSGHFLPEEQPELVAARLLEFLSEGMESMESTARTAVADIHG</sequence>
<dbReference type="PRINTS" id="PR00412">
    <property type="entry name" value="EPOXHYDRLASE"/>
</dbReference>
<dbReference type="Gene3D" id="3.40.50.1820">
    <property type="entry name" value="alpha/beta hydrolase"/>
    <property type="match status" value="1"/>
</dbReference>
<dbReference type="InterPro" id="IPR000073">
    <property type="entry name" value="AB_hydrolase_1"/>
</dbReference>
<dbReference type="Proteomes" id="UP001206128">
    <property type="component" value="Unassembled WGS sequence"/>
</dbReference>
<evidence type="ECO:0000313" key="3">
    <source>
        <dbReference type="EMBL" id="MCP2163964.1"/>
    </source>
</evidence>
<feature type="domain" description="AB hydrolase-1" evidence="2">
    <location>
        <begin position="40"/>
        <end position="276"/>
    </location>
</feature>
<evidence type="ECO:0000259" key="2">
    <source>
        <dbReference type="Pfam" id="PF00561"/>
    </source>
</evidence>
<dbReference type="InterPro" id="IPR029058">
    <property type="entry name" value="AB_hydrolase_fold"/>
</dbReference>
<accession>A0AAE3GBD5</accession>
<dbReference type="Pfam" id="PF00561">
    <property type="entry name" value="Abhydrolase_1"/>
    <property type="match status" value="1"/>
</dbReference>
<dbReference type="EMBL" id="JAMTCK010000002">
    <property type="protein sequence ID" value="MCP2163964.1"/>
    <property type="molecule type" value="Genomic_DNA"/>
</dbReference>
<evidence type="ECO:0000256" key="1">
    <source>
        <dbReference type="ARBA" id="ARBA00022801"/>
    </source>
</evidence>
<keyword evidence="1" id="KW-0378">Hydrolase</keyword>
<dbReference type="GO" id="GO:0016787">
    <property type="term" value="F:hydrolase activity"/>
    <property type="evidence" value="ECO:0007669"/>
    <property type="project" value="UniProtKB-KW"/>
</dbReference>